<name>A0A9D2KYR4_9FIRM</name>
<evidence type="ECO:0000256" key="5">
    <source>
        <dbReference type="ARBA" id="ARBA00022801"/>
    </source>
</evidence>
<feature type="domain" description="Sulfatase N-terminal" evidence="7">
    <location>
        <begin position="4"/>
        <end position="353"/>
    </location>
</feature>
<dbReference type="SUPFAM" id="SSF53649">
    <property type="entry name" value="Alkaline phosphatase-like"/>
    <property type="match status" value="1"/>
</dbReference>
<dbReference type="GO" id="GO:0004065">
    <property type="term" value="F:arylsulfatase activity"/>
    <property type="evidence" value="ECO:0007669"/>
    <property type="project" value="TreeGrafter"/>
</dbReference>
<dbReference type="Proteomes" id="UP000886858">
    <property type="component" value="Unassembled WGS sequence"/>
</dbReference>
<dbReference type="InterPro" id="IPR050738">
    <property type="entry name" value="Sulfatase"/>
</dbReference>
<evidence type="ECO:0000256" key="4">
    <source>
        <dbReference type="ARBA" id="ARBA00022729"/>
    </source>
</evidence>
<reference evidence="8" key="1">
    <citation type="journal article" date="2021" name="PeerJ">
        <title>Extensive microbial diversity within the chicken gut microbiome revealed by metagenomics and culture.</title>
        <authorList>
            <person name="Gilroy R."/>
            <person name="Ravi A."/>
            <person name="Getino M."/>
            <person name="Pursley I."/>
            <person name="Horton D.L."/>
            <person name="Alikhan N.F."/>
            <person name="Baker D."/>
            <person name="Gharbi K."/>
            <person name="Hall N."/>
            <person name="Watson M."/>
            <person name="Adriaenssens E.M."/>
            <person name="Foster-Nyarko E."/>
            <person name="Jarju S."/>
            <person name="Secka A."/>
            <person name="Antonio M."/>
            <person name="Oren A."/>
            <person name="Chaudhuri R.R."/>
            <person name="La Ragione R."/>
            <person name="Hildebrand F."/>
            <person name="Pallen M.J."/>
        </authorList>
    </citation>
    <scope>NUCLEOTIDE SEQUENCE</scope>
    <source>
        <strain evidence="8">CHK179-7159</strain>
    </source>
</reference>
<dbReference type="PROSITE" id="PS00523">
    <property type="entry name" value="SULFATASE_1"/>
    <property type="match status" value="1"/>
</dbReference>
<protein>
    <submittedName>
        <fullName evidence="8">Sulfatase</fullName>
    </submittedName>
</protein>
<comment type="cofactor">
    <cofactor evidence="1">
        <name>Ca(2+)</name>
        <dbReference type="ChEBI" id="CHEBI:29108"/>
    </cofactor>
</comment>
<evidence type="ECO:0000256" key="2">
    <source>
        <dbReference type="ARBA" id="ARBA00008779"/>
    </source>
</evidence>
<evidence type="ECO:0000259" key="7">
    <source>
        <dbReference type="Pfam" id="PF00884"/>
    </source>
</evidence>
<dbReference type="Gene3D" id="3.30.1120.10">
    <property type="match status" value="1"/>
</dbReference>
<dbReference type="InterPro" id="IPR017850">
    <property type="entry name" value="Alkaline_phosphatase_core_sf"/>
</dbReference>
<evidence type="ECO:0000313" key="8">
    <source>
        <dbReference type="EMBL" id="HJA91828.1"/>
    </source>
</evidence>
<dbReference type="PANTHER" id="PTHR42693:SF42">
    <property type="entry name" value="ARYLSULFATASE G"/>
    <property type="match status" value="1"/>
</dbReference>
<dbReference type="AlphaFoldDB" id="A0A9D2KYR4"/>
<evidence type="ECO:0000256" key="6">
    <source>
        <dbReference type="ARBA" id="ARBA00022837"/>
    </source>
</evidence>
<dbReference type="EMBL" id="DWYY01000023">
    <property type="protein sequence ID" value="HJA91828.1"/>
    <property type="molecule type" value="Genomic_DNA"/>
</dbReference>
<dbReference type="CDD" id="cd16144">
    <property type="entry name" value="ARS_like"/>
    <property type="match status" value="1"/>
</dbReference>
<dbReference type="InterPro" id="IPR000917">
    <property type="entry name" value="Sulfatase_N"/>
</dbReference>
<evidence type="ECO:0000256" key="1">
    <source>
        <dbReference type="ARBA" id="ARBA00001913"/>
    </source>
</evidence>
<dbReference type="GO" id="GO:0046872">
    <property type="term" value="F:metal ion binding"/>
    <property type="evidence" value="ECO:0007669"/>
    <property type="project" value="UniProtKB-KW"/>
</dbReference>
<comment type="caution">
    <text evidence="8">The sequence shown here is derived from an EMBL/GenBank/DDBJ whole genome shotgun (WGS) entry which is preliminary data.</text>
</comment>
<keyword evidence="3" id="KW-0479">Metal-binding</keyword>
<proteinExistence type="inferred from homology"/>
<dbReference type="Gene3D" id="3.40.720.10">
    <property type="entry name" value="Alkaline Phosphatase, subunit A"/>
    <property type="match status" value="1"/>
</dbReference>
<dbReference type="PANTHER" id="PTHR42693">
    <property type="entry name" value="ARYLSULFATASE FAMILY MEMBER"/>
    <property type="match status" value="1"/>
</dbReference>
<keyword evidence="5" id="KW-0378">Hydrolase</keyword>
<comment type="similarity">
    <text evidence="2">Belongs to the sulfatase family.</text>
</comment>
<dbReference type="Pfam" id="PF00884">
    <property type="entry name" value="Sulfatase"/>
    <property type="match status" value="1"/>
</dbReference>
<keyword evidence="6" id="KW-0106">Calcium</keyword>
<keyword evidence="4" id="KW-0732">Signal</keyword>
<accession>A0A9D2KYR4</accession>
<dbReference type="InterPro" id="IPR024607">
    <property type="entry name" value="Sulfatase_CS"/>
</dbReference>
<gene>
    <name evidence="8" type="ORF">H9717_01705</name>
</gene>
<reference evidence="8" key="2">
    <citation type="submission" date="2021-04" db="EMBL/GenBank/DDBJ databases">
        <authorList>
            <person name="Gilroy R."/>
        </authorList>
    </citation>
    <scope>NUCLEOTIDE SEQUENCE</scope>
    <source>
        <strain evidence="8">CHK179-7159</strain>
    </source>
</reference>
<evidence type="ECO:0000256" key="3">
    <source>
        <dbReference type="ARBA" id="ARBA00022723"/>
    </source>
</evidence>
<sequence>MKKPNILFILLDDMGWKDLACTGSTFYETPNIDRLSREGMSFTNAYASCPVCSPSRASFLTGKYPARLGLTDWIDMDGTCHPLRGRVIDAPYVKHIPEGEYTVAQALRDGGYAAWHVGKWHLGGEAYYPDKEGFDVNIGGCSWGHPHQGYFAPYGIETLPEGPDGEYLTDRITDEAIRLIRSHDGEKPFFLNLCHYAVHEPIQVKPEDRERFVRKARELGLDQETALVEGELMHTEDKAGKRVMRRVLQSDPDYAAMIWNLDWNIGRLLHALEESGQAENTVVIFTSDNGGLSTSEGSPTCNLPAREGKGWMEEGGIRVPLLIRFPGRIKPGTRCDVPVTTTDFYPTFLELAGLPERKEQHCDGRSIVPLLRGEAMPEHPLFWHYPHYGNQGGVPGSSVRLGRYKLIESLEDHSLRLYDLETDFGETRNLAEEKPELAAKLLLMLHGWQRDVEAAFPSPNPEWKPLDNRE</sequence>
<evidence type="ECO:0000313" key="9">
    <source>
        <dbReference type="Proteomes" id="UP000886858"/>
    </source>
</evidence>
<organism evidence="8 9">
    <name type="scientific">Candidatus Eisenbergiella merdipullorum</name>
    <dbReference type="NCBI Taxonomy" id="2838553"/>
    <lineage>
        <taxon>Bacteria</taxon>
        <taxon>Bacillati</taxon>
        <taxon>Bacillota</taxon>
        <taxon>Clostridia</taxon>
        <taxon>Lachnospirales</taxon>
        <taxon>Lachnospiraceae</taxon>
        <taxon>Eisenbergiella</taxon>
    </lineage>
</organism>